<keyword evidence="1" id="KW-0560">Oxidoreductase</keyword>
<evidence type="ECO:0000313" key="4">
    <source>
        <dbReference type="Proteomes" id="UP001324380"/>
    </source>
</evidence>
<dbReference type="RefSeq" id="WP_321564843.1">
    <property type="nucleotide sequence ID" value="NZ_CP139558.1"/>
</dbReference>
<gene>
    <name evidence="3" type="ORF">SNE25_09425</name>
</gene>
<dbReference type="InterPro" id="IPR051267">
    <property type="entry name" value="STEAP_metalloreductase"/>
</dbReference>
<dbReference type="Proteomes" id="UP001324380">
    <property type="component" value="Chromosome"/>
</dbReference>
<name>A0ABZ0TTD7_9SPHI</name>
<reference evidence="3 4" key="1">
    <citation type="submission" date="2023-11" db="EMBL/GenBank/DDBJ databases">
        <title>Analysis of the Genomes of Mucilaginibacter gossypii cycad 4 and M. sabulilitoris SNA2: microbes with the potential for plant growth promotion.</title>
        <authorList>
            <person name="Hirsch A.M."/>
            <person name="Humm E."/>
            <person name="Rubbi M."/>
            <person name="Del Vecchio G."/>
            <person name="Ha S.M."/>
            <person name="Pellegrini M."/>
            <person name="Gunsalus R.P."/>
        </authorList>
    </citation>
    <scope>NUCLEOTIDE SEQUENCE [LARGE SCALE GENOMIC DNA]</scope>
    <source>
        <strain evidence="3 4">SNA2</strain>
    </source>
</reference>
<evidence type="ECO:0000313" key="3">
    <source>
        <dbReference type="EMBL" id="WPU95737.1"/>
    </source>
</evidence>
<dbReference type="Pfam" id="PF03807">
    <property type="entry name" value="F420_oxidored"/>
    <property type="match status" value="1"/>
</dbReference>
<protein>
    <submittedName>
        <fullName evidence="3">NAD(P)-binding domain-containing protein</fullName>
    </submittedName>
</protein>
<accession>A0ABZ0TTD7</accession>
<dbReference type="PANTHER" id="PTHR14239">
    <property type="entry name" value="DUDULIN-RELATED"/>
    <property type="match status" value="1"/>
</dbReference>
<dbReference type="InterPro" id="IPR036291">
    <property type="entry name" value="NAD(P)-bd_dom_sf"/>
</dbReference>
<evidence type="ECO:0000256" key="1">
    <source>
        <dbReference type="ARBA" id="ARBA00023002"/>
    </source>
</evidence>
<proteinExistence type="predicted"/>
<evidence type="ECO:0000259" key="2">
    <source>
        <dbReference type="Pfam" id="PF03807"/>
    </source>
</evidence>
<sequence>MNNSSNSAAKSYAIIGFGKIGRALAKAFARKGIQVAVATTRTPESITSEAAAIGTGIIPATLADAIKADVIFLAVRFESHQDVAKALPNWQGKIIVDVTNAYGVPPEKLRGLPSAQFVAQAFTGGKLVKGFNHLGAAILEQDPAVHGGRRAVFLASDNDNACAEITALAEALGFAPVKLGGLSEGGLLVHAHGNTWGQLIFQDLVKFKS</sequence>
<feature type="domain" description="Pyrroline-5-carboxylate reductase catalytic N-terminal" evidence="2">
    <location>
        <begin position="12"/>
        <end position="100"/>
    </location>
</feature>
<dbReference type="SUPFAM" id="SSF51735">
    <property type="entry name" value="NAD(P)-binding Rossmann-fold domains"/>
    <property type="match status" value="1"/>
</dbReference>
<dbReference type="InterPro" id="IPR028939">
    <property type="entry name" value="P5C_Rdtase_cat_N"/>
</dbReference>
<dbReference type="Gene3D" id="3.40.50.720">
    <property type="entry name" value="NAD(P)-binding Rossmann-like Domain"/>
    <property type="match status" value="1"/>
</dbReference>
<dbReference type="EMBL" id="CP139558">
    <property type="protein sequence ID" value="WPU95737.1"/>
    <property type="molecule type" value="Genomic_DNA"/>
</dbReference>
<organism evidence="3 4">
    <name type="scientific">Mucilaginibacter sabulilitoris</name>
    <dbReference type="NCBI Taxonomy" id="1173583"/>
    <lineage>
        <taxon>Bacteria</taxon>
        <taxon>Pseudomonadati</taxon>
        <taxon>Bacteroidota</taxon>
        <taxon>Sphingobacteriia</taxon>
        <taxon>Sphingobacteriales</taxon>
        <taxon>Sphingobacteriaceae</taxon>
        <taxon>Mucilaginibacter</taxon>
    </lineage>
</organism>
<keyword evidence="4" id="KW-1185">Reference proteome</keyword>